<proteinExistence type="predicted"/>
<dbReference type="InterPro" id="IPR036691">
    <property type="entry name" value="Endo/exonu/phosph_ase_sf"/>
</dbReference>
<dbReference type="CDD" id="cd01650">
    <property type="entry name" value="RT_nLTR_like"/>
    <property type="match status" value="1"/>
</dbReference>
<dbReference type="InterPro" id="IPR043502">
    <property type="entry name" value="DNA/RNA_pol_sf"/>
</dbReference>
<comment type="caution">
    <text evidence="2">The sequence shown here is derived from an EMBL/GenBank/DDBJ whole genome shotgun (WGS) entry which is preliminary data.</text>
</comment>
<reference evidence="2" key="2">
    <citation type="journal article" date="2024" name="Plant">
        <title>Genomic evolution and insights into agronomic trait innovations of Sesamum species.</title>
        <authorList>
            <person name="Miao H."/>
            <person name="Wang L."/>
            <person name="Qu L."/>
            <person name="Liu H."/>
            <person name="Sun Y."/>
            <person name="Le M."/>
            <person name="Wang Q."/>
            <person name="Wei S."/>
            <person name="Zheng Y."/>
            <person name="Lin W."/>
            <person name="Duan Y."/>
            <person name="Cao H."/>
            <person name="Xiong S."/>
            <person name="Wang X."/>
            <person name="Wei L."/>
            <person name="Li C."/>
            <person name="Ma Q."/>
            <person name="Ju M."/>
            <person name="Zhao R."/>
            <person name="Li G."/>
            <person name="Mu C."/>
            <person name="Tian Q."/>
            <person name="Mei H."/>
            <person name="Zhang T."/>
            <person name="Gao T."/>
            <person name="Zhang H."/>
        </authorList>
    </citation>
    <scope>NUCLEOTIDE SEQUENCE</scope>
    <source>
        <strain evidence="2">KEN1</strain>
    </source>
</reference>
<evidence type="ECO:0000313" key="2">
    <source>
        <dbReference type="EMBL" id="KAL0393412.1"/>
    </source>
</evidence>
<name>A0AAW2SMX6_9LAMI</name>
<sequence length="923" mass="107041">MFGIEVTSRGRSGGLMLLWDKNLTVQIRSYSTDYIDADIYGDEVSEGWRFTGFYDIGYEGYKFTWWNRREHPHTVRARLDRACGNVRWWTRYPNARTEHLPLIHSDHCPLLVDMTPSSNMAGERQKKSFRFEAMWLRLPHCDNVIRSAWGSVEASDPNLVVWKKIKNCRVELIKWERTDFGNMKRRIKETEERIAGKQQGKFDKATNNEVQMLRRQLEEFRSNENMMWQQRSKAQWLSDRDRNTKFFHATATSRKKQNEIKRIKDMNGNWWEYPSRVQEVLLGYFRNIFARSTLSDRILEEVLTTMRPKVTDEMNEALIQPFTEHEVRSALFGMSPLKSPGPDGMPPLFYQKFWHVIRSDVIKCVLHVLNSGTLLHKMNFTHIVLIPKRSDPETVAHFRPISLCNTIVKIASKCIANRLKPILDVVISPAQSAFIPDRLITDNVLVAFEINHFVKQRTRGKSGHFALKLDMSKAYDRVEWNFLKAMMCRLGIHERFVRLIMSLVTSVSYSLMLNEVFSCMLQEAKRRGEIRGIAISREAPRISHLLFADDTIIFGQVGKGAMLTIRRILSRFGEASGQEVNFEKSSMVVSRNIRQSERQRLADVLGVVLVTRHEKYLGLPAVAGRSRGELFQGIKDRIWSRVQGWNAKLLSQAGRGVLIKSVLQSIPTYVMSCFRLPDYFLHDIEAMLADFWWHSKGERRTHWIMGAKYYNGQSFWNAQLGSRPSLTWRSIFEVRDLLLSGCRLGSPDEIIWQYSNKAEYSVLAYKLEVQRLSPPRVRTFVWRACHEALPTATNLAKRNPNLSVECSICHVGEESLMHVLLRCLFARQVWALANVPTQLLSCVEESTPGWLRRVYRLAGREIGDRILTICWGLWKHRCERIMEGKGLSPLGVVNQAHRVWIDYKEAVAAMRVQRLPSSGPRQV</sequence>
<dbReference type="InterPro" id="IPR026960">
    <property type="entry name" value="RVT-Znf"/>
</dbReference>
<dbReference type="SUPFAM" id="SSF56219">
    <property type="entry name" value="DNase I-like"/>
    <property type="match status" value="1"/>
</dbReference>
<dbReference type="Pfam" id="PF00078">
    <property type="entry name" value="RVT_1"/>
    <property type="match status" value="1"/>
</dbReference>
<evidence type="ECO:0000259" key="1">
    <source>
        <dbReference type="PROSITE" id="PS50878"/>
    </source>
</evidence>
<dbReference type="PROSITE" id="PS50878">
    <property type="entry name" value="RT_POL"/>
    <property type="match status" value="1"/>
</dbReference>
<reference evidence="2" key="1">
    <citation type="submission" date="2020-06" db="EMBL/GenBank/DDBJ databases">
        <authorList>
            <person name="Li T."/>
            <person name="Hu X."/>
            <person name="Zhang T."/>
            <person name="Song X."/>
            <person name="Zhang H."/>
            <person name="Dai N."/>
            <person name="Sheng W."/>
            <person name="Hou X."/>
            <person name="Wei L."/>
        </authorList>
    </citation>
    <scope>NUCLEOTIDE SEQUENCE</scope>
    <source>
        <strain evidence="2">KEN1</strain>
        <tissue evidence="2">Leaf</tissue>
    </source>
</reference>
<dbReference type="AlphaFoldDB" id="A0AAW2SMX6"/>
<dbReference type="PANTHER" id="PTHR33116:SF86">
    <property type="entry name" value="REVERSE TRANSCRIPTASE DOMAIN-CONTAINING PROTEIN"/>
    <property type="match status" value="1"/>
</dbReference>
<accession>A0AAW2SMX6</accession>
<gene>
    <name evidence="2" type="ORF">Slati_4307400</name>
</gene>
<dbReference type="Gene3D" id="3.60.10.10">
    <property type="entry name" value="Endonuclease/exonuclease/phosphatase"/>
    <property type="match status" value="1"/>
</dbReference>
<dbReference type="EMBL" id="JACGWN010000016">
    <property type="protein sequence ID" value="KAL0393412.1"/>
    <property type="molecule type" value="Genomic_DNA"/>
</dbReference>
<dbReference type="Pfam" id="PF13966">
    <property type="entry name" value="zf-RVT"/>
    <property type="match status" value="1"/>
</dbReference>
<dbReference type="SUPFAM" id="SSF56672">
    <property type="entry name" value="DNA/RNA polymerases"/>
    <property type="match status" value="1"/>
</dbReference>
<organism evidence="2">
    <name type="scientific">Sesamum latifolium</name>
    <dbReference type="NCBI Taxonomy" id="2727402"/>
    <lineage>
        <taxon>Eukaryota</taxon>
        <taxon>Viridiplantae</taxon>
        <taxon>Streptophyta</taxon>
        <taxon>Embryophyta</taxon>
        <taxon>Tracheophyta</taxon>
        <taxon>Spermatophyta</taxon>
        <taxon>Magnoliopsida</taxon>
        <taxon>eudicotyledons</taxon>
        <taxon>Gunneridae</taxon>
        <taxon>Pentapetalae</taxon>
        <taxon>asterids</taxon>
        <taxon>lamiids</taxon>
        <taxon>Lamiales</taxon>
        <taxon>Pedaliaceae</taxon>
        <taxon>Sesamum</taxon>
    </lineage>
</organism>
<feature type="domain" description="Reverse transcriptase" evidence="1">
    <location>
        <begin position="367"/>
        <end position="609"/>
    </location>
</feature>
<protein>
    <recommendedName>
        <fullName evidence="1">Reverse transcriptase domain-containing protein</fullName>
    </recommendedName>
</protein>
<dbReference type="InterPro" id="IPR000477">
    <property type="entry name" value="RT_dom"/>
</dbReference>
<dbReference type="PANTHER" id="PTHR33116">
    <property type="entry name" value="REVERSE TRANSCRIPTASE ZINC-BINDING DOMAIN-CONTAINING PROTEIN-RELATED-RELATED"/>
    <property type="match status" value="1"/>
</dbReference>